<proteinExistence type="predicted"/>
<dbReference type="GO" id="GO:0008757">
    <property type="term" value="F:S-adenosylmethionine-dependent methyltransferase activity"/>
    <property type="evidence" value="ECO:0007669"/>
    <property type="project" value="InterPro"/>
</dbReference>
<comment type="caution">
    <text evidence="2">The sequence shown here is derived from an EMBL/GenBank/DDBJ whole genome shotgun (WGS) entry which is preliminary data.</text>
</comment>
<accession>X0UYU3</accession>
<dbReference type="InterPro" id="IPR029063">
    <property type="entry name" value="SAM-dependent_MTases_sf"/>
</dbReference>
<dbReference type="EMBL" id="BARS01028652">
    <property type="protein sequence ID" value="GAG10985.1"/>
    <property type="molecule type" value="Genomic_DNA"/>
</dbReference>
<dbReference type="SUPFAM" id="SSF53335">
    <property type="entry name" value="S-adenosyl-L-methionine-dependent methyltransferases"/>
    <property type="match status" value="1"/>
</dbReference>
<name>X0UYU3_9ZZZZ</name>
<dbReference type="Gene3D" id="3.40.50.150">
    <property type="entry name" value="Vaccinia Virus protein VP39"/>
    <property type="match status" value="1"/>
</dbReference>
<dbReference type="AlphaFoldDB" id="X0UYU3"/>
<dbReference type="InterPro" id="IPR013216">
    <property type="entry name" value="Methyltransf_11"/>
</dbReference>
<gene>
    <name evidence="2" type="ORF">S01H1_44886</name>
</gene>
<dbReference type="Pfam" id="PF08241">
    <property type="entry name" value="Methyltransf_11"/>
    <property type="match status" value="1"/>
</dbReference>
<evidence type="ECO:0000313" key="2">
    <source>
        <dbReference type="EMBL" id="GAG10985.1"/>
    </source>
</evidence>
<organism evidence="2">
    <name type="scientific">marine sediment metagenome</name>
    <dbReference type="NCBI Taxonomy" id="412755"/>
    <lineage>
        <taxon>unclassified sequences</taxon>
        <taxon>metagenomes</taxon>
        <taxon>ecological metagenomes</taxon>
    </lineage>
</organism>
<protein>
    <recommendedName>
        <fullName evidence="1">Methyltransferase type 11 domain-containing protein</fullName>
    </recommendedName>
</protein>
<feature type="domain" description="Methyltransferase type 11" evidence="1">
    <location>
        <begin position="44"/>
        <end position="94"/>
    </location>
</feature>
<sequence length="188" mass="21695">MLKLHVGCGSRVLKGWVNVDLGYHTGVGSMGDKWYPLSVRGDKSDMLIMDATKEPLPFSDNSVDIVFHEDFIEHLCQRDQIVFLAETLRVLKFGSGHRVNTPNLLQVQRRSDFSLGFRGVRTSPEWDRWKHKNVLTRIVLEELALMVGYSRVVFNARDQSVFAEYLPLEFRPGRDRKEDENLFADLIK</sequence>
<reference evidence="2" key="1">
    <citation type="journal article" date="2014" name="Front. Microbiol.">
        <title>High frequency of phylogenetically diverse reductive dehalogenase-homologous genes in deep subseafloor sedimentary metagenomes.</title>
        <authorList>
            <person name="Kawai M."/>
            <person name="Futagami T."/>
            <person name="Toyoda A."/>
            <person name="Takaki Y."/>
            <person name="Nishi S."/>
            <person name="Hori S."/>
            <person name="Arai W."/>
            <person name="Tsubouchi T."/>
            <person name="Morono Y."/>
            <person name="Uchiyama I."/>
            <person name="Ito T."/>
            <person name="Fujiyama A."/>
            <person name="Inagaki F."/>
            <person name="Takami H."/>
        </authorList>
    </citation>
    <scope>NUCLEOTIDE SEQUENCE</scope>
    <source>
        <strain evidence="2">Expedition CK06-06</strain>
    </source>
</reference>
<evidence type="ECO:0000259" key="1">
    <source>
        <dbReference type="Pfam" id="PF08241"/>
    </source>
</evidence>